<sequence length="75" mass="8428">MMCASDLISIWHACTARTDLLCRDGDAEKAAHTCKCVPLLCCSLSWTTPQERRSNRPTAPSWAPSPTHLHFIIFR</sequence>
<reference evidence="1" key="1">
    <citation type="submission" date="2014-09" db="EMBL/GenBank/DDBJ databases">
        <authorList>
            <person name="Magalhaes I.L.F."/>
            <person name="Oliveira U."/>
            <person name="Santos F.R."/>
            <person name="Vidigal T.H.D.A."/>
            <person name="Brescovit A.D."/>
            <person name="Santos A.J."/>
        </authorList>
    </citation>
    <scope>NUCLEOTIDE SEQUENCE</scope>
    <source>
        <tissue evidence="1">Shoot tissue taken approximately 20 cm above the soil surface</tissue>
    </source>
</reference>
<proteinExistence type="predicted"/>
<accession>A0A0A8YIF4</accession>
<dbReference type="EMBL" id="GBRH01272645">
    <property type="protein sequence ID" value="JAD25250.1"/>
    <property type="molecule type" value="Transcribed_RNA"/>
</dbReference>
<reference evidence="1" key="2">
    <citation type="journal article" date="2015" name="Data Brief">
        <title>Shoot transcriptome of the giant reed, Arundo donax.</title>
        <authorList>
            <person name="Barrero R.A."/>
            <person name="Guerrero F.D."/>
            <person name="Moolhuijzen P."/>
            <person name="Goolsby J.A."/>
            <person name="Tidwell J."/>
            <person name="Bellgard S.E."/>
            <person name="Bellgard M.I."/>
        </authorList>
    </citation>
    <scope>NUCLEOTIDE SEQUENCE</scope>
    <source>
        <tissue evidence="1">Shoot tissue taken approximately 20 cm above the soil surface</tissue>
    </source>
</reference>
<evidence type="ECO:0000313" key="1">
    <source>
        <dbReference type="EMBL" id="JAD25250.1"/>
    </source>
</evidence>
<protein>
    <submittedName>
        <fullName evidence="1">Uncharacterized protein</fullName>
    </submittedName>
</protein>
<organism evidence="1">
    <name type="scientific">Arundo donax</name>
    <name type="common">Giant reed</name>
    <name type="synonym">Donax arundinaceus</name>
    <dbReference type="NCBI Taxonomy" id="35708"/>
    <lineage>
        <taxon>Eukaryota</taxon>
        <taxon>Viridiplantae</taxon>
        <taxon>Streptophyta</taxon>
        <taxon>Embryophyta</taxon>
        <taxon>Tracheophyta</taxon>
        <taxon>Spermatophyta</taxon>
        <taxon>Magnoliopsida</taxon>
        <taxon>Liliopsida</taxon>
        <taxon>Poales</taxon>
        <taxon>Poaceae</taxon>
        <taxon>PACMAD clade</taxon>
        <taxon>Arundinoideae</taxon>
        <taxon>Arundineae</taxon>
        <taxon>Arundo</taxon>
    </lineage>
</organism>
<dbReference type="AlphaFoldDB" id="A0A0A8YIF4"/>
<name>A0A0A8YIF4_ARUDO</name>